<evidence type="ECO:0000259" key="2">
    <source>
        <dbReference type="Pfam" id="PF13568"/>
    </source>
</evidence>
<dbReference type="Pfam" id="PF13568">
    <property type="entry name" value="OMP_b-brl_2"/>
    <property type="match status" value="1"/>
</dbReference>
<dbReference type="Proteomes" id="UP000198990">
    <property type="component" value="Unassembled WGS sequence"/>
</dbReference>
<dbReference type="SUPFAM" id="SSF56925">
    <property type="entry name" value="OMPA-like"/>
    <property type="match status" value="1"/>
</dbReference>
<accession>A0A1H7PVM1</accession>
<gene>
    <name evidence="3" type="ORF">SAMN04488008_103545</name>
</gene>
<sequence>MKKTILIAALAIMGWSANAQSDAGFGIKGGLNYAGNGDFFNSAENAYSSPDKNVGYHIGVFGKIGDNIYLRPELVYTAIKSGYNEGDLKVSKLDLPVLLGVKIIGPLNIFAGPSFQYILNTKFDDVTIDNIENDFTVGLNIGAGVNLGKLGIDVRYERGFSENEVSLINSNIANLNGDRVDTRPDQIIVSLSVKL</sequence>
<feature type="domain" description="Outer membrane protein beta-barrel" evidence="2">
    <location>
        <begin position="18"/>
        <end position="161"/>
    </location>
</feature>
<dbReference type="OrthoDB" id="1431594at2"/>
<dbReference type="STRING" id="228957.SAMN04488008_103545"/>
<dbReference type="InterPro" id="IPR011250">
    <property type="entry name" value="OMP/PagP_B-barrel"/>
</dbReference>
<keyword evidence="4" id="KW-1185">Reference proteome</keyword>
<evidence type="ECO:0000313" key="4">
    <source>
        <dbReference type="Proteomes" id="UP000198990"/>
    </source>
</evidence>
<dbReference type="AlphaFoldDB" id="A0A1H7PVM1"/>
<proteinExistence type="predicted"/>
<evidence type="ECO:0000256" key="1">
    <source>
        <dbReference type="SAM" id="SignalP"/>
    </source>
</evidence>
<feature type="signal peptide" evidence="1">
    <location>
        <begin position="1"/>
        <end position="19"/>
    </location>
</feature>
<feature type="chain" id="PRO_5011788951" evidence="1">
    <location>
        <begin position="20"/>
        <end position="195"/>
    </location>
</feature>
<organism evidence="3 4">
    <name type="scientific">Maribacter orientalis</name>
    <dbReference type="NCBI Taxonomy" id="228957"/>
    <lineage>
        <taxon>Bacteria</taxon>
        <taxon>Pseudomonadati</taxon>
        <taxon>Bacteroidota</taxon>
        <taxon>Flavobacteriia</taxon>
        <taxon>Flavobacteriales</taxon>
        <taxon>Flavobacteriaceae</taxon>
        <taxon>Maribacter</taxon>
    </lineage>
</organism>
<dbReference type="InterPro" id="IPR025665">
    <property type="entry name" value="Beta-barrel_OMP_2"/>
</dbReference>
<dbReference type="EMBL" id="FNZN01000003">
    <property type="protein sequence ID" value="SEL39518.1"/>
    <property type="molecule type" value="Genomic_DNA"/>
</dbReference>
<keyword evidence="1" id="KW-0732">Signal</keyword>
<name>A0A1H7PVM1_9FLAO</name>
<evidence type="ECO:0000313" key="3">
    <source>
        <dbReference type="EMBL" id="SEL39518.1"/>
    </source>
</evidence>
<dbReference type="RefSeq" id="WP_091623164.1">
    <property type="nucleotide sequence ID" value="NZ_FNZN01000003.1"/>
</dbReference>
<reference evidence="4" key="1">
    <citation type="submission" date="2016-10" db="EMBL/GenBank/DDBJ databases">
        <authorList>
            <person name="Varghese N."/>
            <person name="Submissions S."/>
        </authorList>
    </citation>
    <scope>NUCLEOTIDE SEQUENCE [LARGE SCALE GENOMIC DNA]</scope>
    <source>
        <strain evidence="4">DSM 16471</strain>
    </source>
</reference>
<protein>
    <submittedName>
        <fullName evidence="3">Outer membrane protein beta-barrel domain-containing protein</fullName>
    </submittedName>
</protein>